<organism evidence="2 3">
    <name type="scientific">Desulfoscipio gibsoniae DSM 7213</name>
    <dbReference type="NCBI Taxonomy" id="767817"/>
    <lineage>
        <taxon>Bacteria</taxon>
        <taxon>Bacillati</taxon>
        <taxon>Bacillota</taxon>
        <taxon>Clostridia</taxon>
        <taxon>Eubacteriales</taxon>
        <taxon>Desulfallaceae</taxon>
        <taxon>Desulfoscipio</taxon>
    </lineage>
</organism>
<dbReference type="Gene3D" id="3.30.2090.10">
    <property type="entry name" value="Multidrug efflux transporter AcrB TolC docking domain, DN and DC subdomains"/>
    <property type="match status" value="2"/>
</dbReference>
<dbReference type="GO" id="GO:0042910">
    <property type="term" value="F:xenobiotic transmembrane transporter activity"/>
    <property type="evidence" value="ECO:0007669"/>
    <property type="project" value="TreeGrafter"/>
</dbReference>
<dbReference type="SUPFAM" id="SSF82714">
    <property type="entry name" value="Multidrug efflux transporter AcrB TolC docking domain, DN and DC subdomains"/>
    <property type="match status" value="2"/>
</dbReference>
<evidence type="ECO:0000313" key="3">
    <source>
        <dbReference type="Proteomes" id="UP000013520"/>
    </source>
</evidence>
<dbReference type="PANTHER" id="PTHR32063">
    <property type="match status" value="1"/>
</dbReference>
<name>R4KVZ7_9FIRM</name>
<dbReference type="HOGENOM" id="CLU_002755_1_2_9"/>
<keyword evidence="1" id="KW-0472">Membrane</keyword>
<feature type="transmembrane region" description="Helical" evidence="1">
    <location>
        <begin position="356"/>
        <end position="376"/>
    </location>
</feature>
<dbReference type="Pfam" id="PF00873">
    <property type="entry name" value="ACR_tran"/>
    <property type="match status" value="1"/>
</dbReference>
<dbReference type="Proteomes" id="UP000013520">
    <property type="component" value="Chromosome"/>
</dbReference>
<keyword evidence="3" id="KW-1185">Reference proteome</keyword>
<gene>
    <name evidence="2" type="ORF">Desgi_4569</name>
</gene>
<dbReference type="STRING" id="767817.Desgi_4569"/>
<evidence type="ECO:0000313" key="2">
    <source>
        <dbReference type="EMBL" id="AGL03796.1"/>
    </source>
</evidence>
<protein>
    <submittedName>
        <fullName evidence="2">Cation/multidrug efflux pump</fullName>
    </submittedName>
</protein>
<dbReference type="GO" id="GO:0005886">
    <property type="term" value="C:plasma membrane"/>
    <property type="evidence" value="ECO:0007669"/>
    <property type="project" value="TreeGrafter"/>
</dbReference>
<dbReference type="InterPro" id="IPR027463">
    <property type="entry name" value="AcrB_DN_DC_subdom"/>
</dbReference>
<accession>R4KVZ7</accession>
<feature type="transmembrane region" description="Helical" evidence="1">
    <location>
        <begin position="330"/>
        <end position="349"/>
    </location>
</feature>
<feature type="transmembrane region" description="Helical" evidence="1">
    <location>
        <begin position="459"/>
        <end position="482"/>
    </location>
</feature>
<dbReference type="EMBL" id="CP003273">
    <property type="protein sequence ID" value="AGL03796.1"/>
    <property type="molecule type" value="Genomic_DNA"/>
</dbReference>
<keyword evidence="1" id="KW-1133">Transmembrane helix</keyword>
<dbReference type="AlphaFoldDB" id="R4KVZ7"/>
<dbReference type="eggNOG" id="COG0841">
    <property type="taxonomic scope" value="Bacteria"/>
</dbReference>
<dbReference type="Gene3D" id="3.30.70.1430">
    <property type="entry name" value="Multidrug efflux transporter AcrB pore domain"/>
    <property type="match status" value="2"/>
</dbReference>
<dbReference type="RefSeq" id="WP_006522360.1">
    <property type="nucleotide sequence ID" value="NC_021184.1"/>
</dbReference>
<dbReference type="SUPFAM" id="SSF82866">
    <property type="entry name" value="Multidrug efflux transporter AcrB transmembrane domain"/>
    <property type="match status" value="2"/>
</dbReference>
<feature type="transmembrane region" description="Helical" evidence="1">
    <location>
        <begin position="998"/>
        <end position="1024"/>
    </location>
</feature>
<feature type="transmembrane region" description="Helical" evidence="1">
    <location>
        <begin position="382"/>
        <end position="407"/>
    </location>
</feature>
<dbReference type="SUPFAM" id="SSF82693">
    <property type="entry name" value="Multidrug efflux transporter AcrB pore domain, PN1, PN2, PC1 and PC2 subdomains"/>
    <property type="match status" value="3"/>
</dbReference>
<keyword evidence="1" id="KW-0812">Transmembrane</keyword>
<feature type="transmembrane region" description="Helical" evidence="1">
    <location>
        <begin position="891"/>
        <end position="915"/>
    </location>
</feature>
<feature type="transmembrane region" description="Helical" evidence="1">
    <location>
        <begin position="538"/>
        <end position="557"/>
    </location>
</feature>
<reference evidence="2 3" key="1">
    <citation type="submission" date="2012-01" db="EMBL/GenBank/DDBJ databases">
        <title>Complete sequence of Desulfotomaculum gibsoniae DSM 7213.</title>
        <authorList>
            <consortium name="US DOE Joint Genome Institute"/>
            <person name="Lucas S."/>
            <person name="Han J."/>
            <person name="Lapidus A."/>
            <person name="Cheng J.-F."/>
            <person name="Goodwin L."/>
            <person name="Pitluck S."/>
            <person name="Peters L."/>
            <person name="Ovchinnikova G."/>
            <person name="Teshima H."/>
            <person name="Detter J.C."/>
            <person name="Han C."/>
            <person name="Tapia R."/>
            <person name="Land M."/>
            <person name="Hauser L."/>
            <person name="Kyrpides N."/>
            <person name="Ivanova N."/>
            <person name="Pagani I."/>
            <person name="Parshina S."/>
            <person name="Plugge C."/>
            <person name="Muyzer G."/>
            <person name="Kuever J."/>
            <person name="Ivanova A."/>
            <person name="Nazina T."/>
            <person name="Klenk H.-P."/>
            <person name="Brambilla E."/>
            <person name="Spring S."/>
            <person name="Stams A.F."/>
            <person name="Woyke T."/>
        </authorList>
    </citation>
    <scope>NUCLEOTIDE SEQUENCE [LARGE SCALE GENOMIC DNA]</scope>
    <source>
        <strain evidence="2 3">DSM 7213</strain>
    </source>
</reference>
<dbReference type="PANTHER" id="PTHR32063:SF0">
    <property type="entry name" value="SWARMING MOTILITY PROTEIN SWRC"/>
    <property type="match status" value="1"/>
</dbReference>
<dbReference type="InterPro" id="IPR001036">
    <property type="entry name" value="Acrflvin-R"/>
</dbReference>
<sequence>MKITDVSIKRPMLILVCVTIVLLLGAVSFSQLSIDLYPEMELPVALVMTSYTGVGPEEIEEQITKPIESVLSAVSDLDTISSTSMTGSSTVMVMLDWGADMDAASLEIREKIDLVRDALPEEADAPVVIKADLSMMPILYLAVNSSDPMQLKQTVDDIIQPRLERVNGVASVYYMGGWEREIQIQADPVKLDGYGLSLNALTAVLGSDNRNVSAGTVREGRNDLLLRVTGEFENLDQIRSVVVGNFGGSPVYLSDVAEVVDGQKEVTQIGRVNGQPGMMLMINKQSGGNTVAAAREVKAELEKLEQELPSVDFQIVMDQSEFIEESISSLAEHAVIGGTLAIFMVLIFLRNFRSTLIISTSIPISIIGAFVLLYFGDMTLNVITLGGLALGVGLIVDDAIVVLENIVRHNEAGLDRVTASRQATDEVGSAVIASSLTVVAVFVPFIFAEGLAAQLFTPMALSISFCILASLAVAITIVPLLASRWLNTSKTGREEQAVSNQEKTRGMQRLYRASERWFNQLDDYYRRLLQVALKRRKLTILAVVAIFVLSLFAIPIVGMEFMPGTDQGYVTIDVKMPKGTSLDETNRVLTDIERVVENRPAIDSVSCLVGSGGSMIEGDSSDKGQVILKLVDQAEREITSDDLANQLSAELKDIPGADINVSAMESGMGTPTAPVEIKIRGDNLDVLAQLGDEVAAVVEQVPGTREVSSSLEEGRPELHVVVNRDRASMYGLSLSEVSSAVRTAIDGTVATRYRVGGEEVDIRVQLHKTNHEFNEFTQSELSGLNLATPAGTLIPLSQVAELNQDQGPNTIDRENQARIVTITSQLAGRDLRSVTQDIERGMADINMPSGYLVEFGGEQEQMAETFGTLGLVLVLAIILVYLVMVAQFESLMYPFVIMFSVPVTLTGVVLSLLISGRTFSVTAFIGVIMLVGIVVKNAIVLVDYVNILRHRGLERNEAILKAGPTRLRPILMTALCTVMAMFPMALGIGEGAESQAPLATVVVGGLLFSTLITLVLVPVVYTLMDDFSNKFSLKLFKRKKHANETA</sequence>
<dbReference type="Gene3D" id="3.30.70.1320">
    <property type="entry name" value="Multidrug efflux transporter AcrB pore domain like"/>
    <property type="match status" value="1"/>
</dbReference>
<feature type="transmembrane region" description="Helical" evidence="1">
    <location>
        <begin position="967"/>
        <end position="986"/>
    </location>
</feature>
<dbReference type="Gene3D" id="1.20.1640.10">
    <property type="entry name" value="Multidrug efflux transporter AcrB transmembrane domain"/>
    <property type="match status" value="2"/>
</dbReference>
<evidence type="ECO:0000256" key="1">
    <source>
        <dbReference type="SAM" id="Phobius"/>
    </source>
</evidence>
<proteinExistence type="predicted"/>
<dbReference type="OrthoDB" id="9757876at2"/>
<dbReference type="Gene3D" id="3.30.70.1440">
    <property type="entry name" value="Multidrug efflux transporter AcrB pore domain"/>
    <property type="match status" value="1"/>
</dbReference>
<dbReference type="PRINTS" id="PR00702">
    <property type="entry name" value="ACRIFLAVINRP"/>
</dbReference>
<dbReference type="KEGG" id="dgi:Desgi_4569"/>
<feature type="transmembrane region" description="Helical" evidence="1">
    <location>
        <begin position="921"/>
        <end position="946"/>
    </location>
</feature>
<feature type="transmembrane region" description="Helical" evidence="1">
    <location>
        <begin position="427"/>
        <end position="447"/>
    </location>
</feature>
<feature type="transmembrane region" description="Helical" evidence="1">
    <location>
        <begin position="866"/>
        <end position="884"/>
    </location>
</feature>